<dbReference type="EMBL" id="LXTC01000002">
    <property type="protein sequence ID" value="OBA22593.1"/>
    <property type="molecule type" value="Genomic_DNA"/>
</dbReference>
<dbReference type="Pfam" id="PF06687">
    <property type="entry name" value="SUR7"/>
    <property type="match status" value="1"/>
</dbReference>
<gene>
    <name evidence="2" type="ORF">METBIDRAFT_39535</name>
</gene>
<evidence type="ECO:0000313" key="3">
    <source>
        <dbReference type="Proteomes" id="UP000092555"/>
    </source>
</evidence>
<feature type="transmembrane region" description="Helical" evidence="1">
    <location>
        <begin position="229"/>
        <end position="255"/>
    </location>
</feature>
<keyword evidence="1" id="KW-1133">Transmembrane helix</keyword>
<dbReference type="GO" id="GO:0005886">
    <property type="term" value="C:plasma membrane"/>
    <property type="evidence" value="ECO:0007669"/>
    <property type="project" value="InterPro"/>
</dbReference>
<keyword evidence="1" id="KW-0472">Membrane</keyword>
<dbReference type="RefSeq" id="XP_018713089.1">
    <property type="nucleotide sequence ID" value="XM_018857152.1"/>
</dbReference>
<feature type="transmembrane region" description="Helical" evidence="1">
    <location>
        <begin position="311"/>
        <end position="339"/>
    </location>
</feature>
<feature type="non-terminal residue" evidence="2">
    <location>
        <position position="1"/>
    </location>
</feature>
<comment type="caution">
    <text evidence="2">The sequence shown here is derived from an EMBL/GenBank/DDBJ whole genome shotgun (WGS) entry which is preliminary data.</text>
</comment>
<dbReference type="GO" id="GO:0031505">
    <property type="term" value="P:fungal-type cell wall organization"/>
    <property type="evidence" value="ECO:0007669"/>
    <property type="project" value="TreeGrafter"/>
</dbReference>
<evidence type="ECO:0000256" key="1">
    <source>
        <dbReference type="SAM" id="Phobius"/>
    </source>
</evidence>
<dbReference type="GeneID" id="30030128"/>
<dbReference type="PANTHER" id="PTHR28019:SF2">
    <property type="entry name" value="CELL MEMBRANE PROTEIN YLR413W-RELATED"/>
    <property type="match status" value="1"/>
</dbReference>
<reference evidence="2 3" key="1">
    <citation type="submission" date="2016-05" db="EMBL/GenBank/DDBJ databases">
        <title>Comparative genomics of biotechnologically important yeasts.</title>
        <authorList>
            <consortium name="DOE Joint Genome Institute"/>
            <person name="Riley R."/>
            <person name="Haridas S."/>
            <person name="Wolfe K.H."/>
            <person name="Lopes M.R."/>
            <person name="Hittinger C.T."/>
            <person name="Goker M."/>
            <person name="Salamov A."/>
            <person name="Wisecaver J."/>
            <person name="Long T.M."/>
            <person name="Aerts A.L."/>
            <person name="Barry K."/>
            <person name="Choi C."/>
            <person name="Clum A."/>
            <person name="Coughlan A.Y."/>
            <person name="Deshpande S."/>
            <person name="Douglass A.P."/>
            <person name="Hanson S.J."/>
            <person name="Klenk H.-P."/>
            <person name="LaButti K."/>
            <person name="Lapidus A."/>
            <person name="Lindquist E."/>
            <person name="Lipzen A."/>
            <person name="Meier-kolthoff J.P."/>
            <person name="Ohm R.A."/>
            <person name="Otillar R.P."/>
            <person name="Pangilinan J."/>
            <person name="Peng Y."/>
            <person name="Rokas A."/>
            <person name="Rosa C.A."/>
            <person name="Scheuner C."/>
            <person name="Sibirny A.A."/>
            <person name="Slot J.C."/>
            <person name="Stielow J.B."/>
            <person name="Sun H."/>
            <person name="Kurtzman C.P."/>
            <person name="Blackwell M."/>
            <person name="Grigoriev I.V."/>
            <person name="Jeffries T.W."/>
        </authorList>
    </citation>
    <scope>NUCLEOTIDE SEQUENCE [LARGE SCALE GENOMIC DNA]</scope>
    <source>
        <strain evidence="2 3">NRRL YB-4993</strain>
    </source>
</reference>
<evidence type="ECO:0000313" key="2">
    <source>
        <dbReference type="EMBL" id="OBA22593.1"/>
    </source>
</evidence>
<dbReference type="InterPro" id="IPR009571">
    <property type="entry name" value="SUR7/Rim9-like_fungi"/>
</dbReference>
<dbReference type="GO" id="GO:0051285">
    <property type="term" value="C:cell cortex of cell tip"/>
    <property type="evidence" value="ECO:0007669"/>
    <property type="project" value="TreeGrafter"/>
</dbReference>
<dbReference type="PANTHER" id="PTHR28019">
    <property type="entry name" value="CELL MEMBRANE PROTEIN YLR413W-RELATED"/>
    <property type="match status" value="1"/>
</dbReference>
<evidence type="ECO:0008006" key="4">
    <source>
        <dbReference type="Google" id="ProtNLM"/>
    </source>
</evidence>
<dbReference type="OrthoDB" id="4480814at2759"/>
<keyword evidence="3" id="KW-1185">Reference proteome</keyword>
<keyword evidence="1" id="KW-0812">Transmembrane</keyword>
<dbReference type="InterPro" id="IPR052413">
    <property type="entry name" value="SUR7_domain"/>
</dbReference>
<dbReference type="Proteomes" id="UP000092555">
    <property type="component" value="Unassembled WGS sequence"/>
</dbReference>
<feature type="transmembrane region" description="Helical" evidence="1">
    <location>
        <begin position="267"/>
        <end position="291"/>
    </location>
</feature>
<protein>
    <recommendedName>
        <fullName evidence="4">Integral membrane protein</fullName>
    </recommendedName>
</protein>
<accession>A0A1A0HFE9</accession>
<organism evidence="2 3">
    <name type="scientific">Metschnikowia bicuspidata var. bicuspidata NRRL YB-4993</name>
    <dbReference type="NCBI Taxonomy" id="869754"/>
    <lineage>
        <taxon>Eukaryota</taxon>
        <taxon>Fungi</taxon>
        <taxon>Dikarya</taxon>
        <taxon>Ascomycota</taxon>
        <taxon>Saccharomycotina</taxon>
        <taxon>Pichiomycetes</taxon>
        <taxon>Metschnikowiaceae</taxon>
        <taxon>Metschnikowia</taxon>
    </lineage>
</organism>
<sequence>FMFFRILVLFFTTATIVLLAWSLVGCYKNESYLTNNYLISLQVSNLNLSTLFEDTSFFSKRDSLISEAQAVAATASIPDSIATLVSEISGDFSSALNDIIASASPSDLGLSDMYSVGFYGYCKGELTGNVTDYSSELGELGKQFRNDNVNYTYCSAPEFGYKLDPLALIKHEMMEQIQNYGDGLATLSPGLSDLFISELLTVASSLTYENLGLPGNLKQDLGMLNSVTIAGFSLIFAGACLSFVSFAFQMVGLCCSPGNMCLSLCNFLLMFLVALIVIIGSGLTTGVFLYVRNTVNQDLDDFGVKTYLSQQFYAFAWSAAVSALMFVVLSIIGYCCGCFHPRHRKPNRSEPEVWYDHKM</sequence>
<name>A0A1A0HFE9_9ASCO</name>
<proteinExistence type="predicted"/>
<dbReference type="STRING" id="869754.A0A1A0HFE9"/>
<dbReference type="AlphaFoldDB" id="A0A1A0HFE9"/>